<dbReference type="Proteomes" id="UP000010824">
    <property type="component" value="Chromosome"/>
</dbReference>
<protein>
    <submittedName>
        <fullName evidence="1">Uncharacterized protein</fullName>
    </submittedName>
</protein>
<dbReference type="EMBL" id="CP003167">
    <property type="protein sequence ID" value="AGB03174.1"/>
    <property type="molecule type" value="Genomic_DNA"/>
</dbReference>
<dbReference type="InParanoid" id="L0HJE6"/>
<reference evidence="1 2" key="2">
    <citation type="journal article" date="2014" name="Genome Announc.">
        <title>Complete Genome Sequence of Methanoregula formicica SMSPT, a Mesophilic Hydrogenotrophic Methanogen Isolated from a Methanogenic Upflow Anaerobic Sludge Blanket Reactor.</title>
        <authorList>
            <person name="Yamamoto K."/>
            <person name="Tamaki H."/>
            <person name="Cadillo-Quiroz H."/>
            <person name="Imachi H."/>
            <person name="Kyrpides N."/>
            <person name="Woyke T."/>
            <person name="Goodwin L."/>
            <person name="Zinder S.H."/>
            <person name="Kamagata Y."/>
            <person name="Liu W.T."/>
        </authorList>
    </citation>
    <scope>NUCLEOTIDE SEQUENCE [LARGE SCALE GENOMIC DNA]</scope>
    <source>
        <strain evidence="2">DSM 22288 / NBRC 105244 / SMSP</strain>
    </source>
</reference>
<evidence type="ECO:0000313" key="2">
    <source>
        <dbReference type="Proteomes" id="UP000010824"/>
    </source>
</evidence>
<name>L0HJE6_METFS</name>
<dbReference type="AlphaFoldDB" id="L0HJE6"/>
<evidence type="ECO:0000313" key="1">
    <source>
        <dbReference type="EMBL" id="AGB03174.1"/>
    </source>
</evidence>
<gene>
    <name evidence="1" type="ordered locus">Metfor_2168</name>
</gene>
<accession>L0HJE6</accession>
<organism evidence="1 2">
    <name type="scientific">Methanoregula formicica (strain DSM 22288 / NBRC 105244 / SMSP)</name>
    <dbReference type="NCBI Taxonomy" id="593750"/>
    <lineage>
        <taxon>Archaea</taxon>
        <taxon>Methanobacteriati</taxon>
        <taxon>Methanobacteriota</taxon>
        <taxon>Stenosarchaea group</taxon>
        <taxon>Methanomicrobia</taxon>
        <taxon>Methanomicrobiales</taxon>
        <taxon>Methanoregulaceae</taxon>
        <taxon>Methanoregula</taxon>
    </lineage>
</organism>
<proteinExistence type="predicted"/>
<dbReference type="KEGG" id="mfo:Metfor_2168"/>
<reference evidence="2" key="1">
    <citation type="submission" date="2011-12" db="EMBL/GenBank/DDBJ databases">
        <title>Complete sequence of Methanoregula formicicum SMSP.</title>
        <authorList>
            <person name="Lucas S."/>
            <person name="Han J."/>
            <person name="Lapidus A."/>
            <person name="Cheng J.-F."/>
            <person name="Goodwin L."/>
            <person name="Pitluck S."/>
            <person name="Peters L."/>
            <person name="Ovchinnikova G."/>
            <person name="Teshima H."/>
            <person name="Detter J.C."/>
            <person name="Han C."/>
            <person name="Tapia R."/>
            <person name="Land M."/>
            <person name="Hauser L."/>
            <person name="Kyrpides N."/>
            <person name="Ivanova N."/>
            <person name="Pagani I."/>
            <person name="Imachi H."/>
            <person name="Tamaki H."/>
            <person name="Sekiguchi Y."/>
            <person name="Kamagata Y."/>
            <person name="Cadillo-Quiroz H."/>
            <person name="Zinder S."/>
            <person name="Liu W.-T."/>
            <person name="Woyke T."/>
        </authorList>
    </citation>
    <scope>NUCLEOTIDE SEQUENCE [LARGE SCALE GENOMIC DNA]</scope>
    <source>
        <strain evidence="2">DSM 22288 / NBRC 105244 / SMSP</strain>
    </source>
</reference>
<dbReference type="HOGENOM" id="CLU_2613625_0_0_2"/>
<sequence>MRLVTEPPRGRTAGGGGIYHEWGYGGISPHHIVGFLHLISNCDLIMRIYPPHCASVICEGSTSAQLQPSDSMIRDLGC</sequence>
<keyword evidence="2" id="KW-1185">Reference proteome</keyword>